<evidence type="ECO:0000313" key="4">
    <source>
        <dbReference type="Proteomes" id="UP000266673"/>
    </source>
</evidence>
<feature type="coiled-coil region" evidence="1">
    <location>
        <begin position="7"/>
        <end position="82"/>
    </location>
</feature>
<evidence type="ECO:0000256" key="1">
    <source>
        <dbReference type="SAM" id="Coils"/>
    </source>
</evidence>
<protein>
    <submittedName>
        <fullName evidence="3">Uncharacterized protein</fullName>
    </submittedName>
</protein>
<name>A0A397UK68_9GLOM</name>
<dbReference type="Proteomes" id="UP000266673">
    <property type="component" value="Unassembled WGS sequence"/>
</dbReference>
<gene>
    <name evidence="3" type="ORF">C2G38_2208729</name>
</gene>
<organism evidence="3 4">
    <name type="scientific">Gigaspora rosea</name>
    <dbReference type="NCBI Taxonomy" id="44941"/>
    <lineage>
        <taxon>Eukaryota</taxon>
        <taxon>Fungi</taxon>
        <taxon>Fungi incertae sedis</taxon>
        <taxon>Mucoromycota</taxon>
        <taxon>Glomeromycotina</taxon>
        <taxon>Glomeromycetes</taxon>
        <taxon>Diversisporales</taxon>
        <taxon>Gigasporaceae</taxon>
        <taxon>Gigaspora</taxon>
    </lineage>
</organism>
<evidence type="ECO:0000256" key="2">
    <source>
        <dbReference type="SAM" id="MobiDB-lite"/>
    </source>
</evidence>
<sequence length="553" mass="62641">MENIHTIDSLRELNAKLLTEIAKLRKENDKIPELEKKFAEVEAENAKLKQIIEENEMRDVRVKELEQKNTELEARLAIVEQASFVVDGQTQNGKEAIAEVWLSKDNSVSTVDLSNSVVDQQNNADTKSIEGVAEVSDKEIDDFVPKEPIPKVLPVNLPQPCKRYPKSLEEKEMDSFLDSENKKMGSNLMRERNREKKLRTQELMSPISSEEGSSTLEESSIYNSHGIEKEKQNEISVKHSVNVVSDDSNSWSLCDEKTKIPYNQKVEQGLRHELSVFTKDDDIEKHSSFDIQIPEFPLETILMGSNKIATQSIADLFNVAIKVGQKENLCWYCFYKAYEDRVEDCKAMKNINDQSARTLVYNEIKFLLPDITDVNLRQKTFRAKKIYTLFTGIGIDKIKRITYSTYAISCLSDVQIQGIINSFPKQPTDTDECQKVIGVTKSNAHVIKSSEVSIPTAPNSLGDSKVISPDNSPKANDYDDPMPSSMEKGTNEVQTDYDSDCSHDNDSEDDVSFSDNDKINDIDTMVSDDEEDAGYYYDLRTGNVAYKKSISVY</sequence>
<reference evidence="3 4" key="1">
    <citation type="submission" date="2018-06" db="EMBL/GenBank/DDBJ databases">
        <title>Comparative genomics reveals the genomic features of Rhizophagus irregularis, R. cerebriforme, R. diaphanum and Gigaspora rosea, and their symbiotic lifestyle signature.</title>
        <authorList>
            <person name="Morin E."/>
            <person name="San Clemente H."/>
            <person name="Chen E.C.H."/>
            <person name="De La Providencia I."/>
            <person name="Hainaut M."/>
            <person name="Kuo A."/>
            <person name="Kohler A."/>
            <person name="Murat C."/>
            <person name="Tang N."/>
            <person name="Roy S."/>
            <person name="Loubradou J."/>
            <person name="Henrissat B."/>
            <person name="Grigoriev I.V."/>
            <person name="Corradi N."/>
            <person name="Roux C."/>
            <person name="Martin F.M."/>
        </authorList>
    </citation>
    <scope>NUCLEOTIDE SEQUENCE [LARGE SCALE GENOMIC DNA]</scope>
    <source>
        <strain evidence="3 4">DAOM 194757</strain>
    </source>
</reference>
<evidence type="ECO:0000313" key="3">
    <source>
        <dbReference type="EMBL" id="RIB09517.1"/>
    </source>
</evidence>
<dbReference type="EMBL" id="QKWP01001366">
    <property type="protein sequence ID" value="RIB09517.1"/>
    <property type="molecule type" value="Genomic_DNA"/>
</dbReference>
<feature type="region of interest" description="Disordered" evidence="2">
    <location>
        <begin position="455"/>
        <end position="521"/>
    </location>
</feature>
<feature type="compositionally biased region" description="Basic and acidic residues" evidence="2">
    <location>
        <begin position="175"/>
        <end position="200"/>
    </location>
</feature>
<comment type="caution">
    <text evidence="3">The sequence shown here is derived from an EMBL/GenBank/DDBJ whole genome shotgun (WGS) entry which is preliminary data.</text>
</comment>
<dbReference type="OrthoDB" id="2429115at2759"/>
<dbReference type="AlphaFoldDB" id="A0A397UK68"/>
<feature type="compositionally biased region" description="Polar residues" evidence="2">
    <location>
        <begin position="487"/>
        <end position="496"/>
    </location>
</feature>
<keyword evidence="1" id="KW-0175">Coiled coil</keyword>
<feature type="region of interest" description="Disordered" evidence="2">
    <location>
        <begin position="175"/>
        <end position="216"/>
    </location>
</feature>
<proteinExistence type="predicted"/>
<keyword evidence="4" id="KW-1185">Reference proteome</keyword>
<accession>A0A397UK68</accession>